<feature type="transmembrane region" description="Helical" evidence="1">
    <location>
        <begin position="33"/>
        <end position="53"/>
    </location>
</feature>
<feature type="transmembrane region" description="Helical" evidence="1">
    <location>
        <begin position="6"/>
        <end position="21"/>
    </location>
</feature>
<evidence type="ECO:0000313" key="3">
    <source>
        <dbReference type="Proteomes" id="UP001465426"/>
    </source>
</evidence>
<keyword evidence="1" id="KW-0812">Transmembrane</keyword>
<gene>
    <name evidence="2" type="ORF">WMO63_14305</name>
</gene>
<proteinExistence type="predicted"/>
<feature type="transmembrane region" description="Helical" evidence="1">
    <location>
        <begin position="112"/>
        <end position="133"/>
    </location>
</feature>
<feature type="transmembrane region" description="Helical" evidence="1">
    <location>
        <begin position="59"/>
        <end position="78"/>
    </location>
</feature>
<comment type="caution">
    <text evidence="2">The sequence shown here is derived from an EMBL/GenBank/DDBJ whole genome shotgun (WGS) entry which is preliminary data.</text>
</comment>
<sequence length="192" mass="21208">MLWILSALILIGFSFFIYSQIQDLPENQITAKCLPMLYGMSSSVAIGVLFGTIMPNELGMATILSIIVSFSFILFLFIKSTIVAMIEAGAASFIGALMGAMLGVMLKEGDAVLIIIMVDAIFLLSSFVIYHIVKKYQSSKRRFTSNLLIVSATLSLGLILLTGFSYMLKNDELPIETNEHHHQGLEIYKEIL</sequence>
<protein>
    <submittedName>
        <fullName evidence="2">Uncharacterized protein</fullName>
    </submittedName>
</protein>
<dbReference type="EMBL" id="JBBMFN010000035">
    <property type="protein sequence ID" value="MEQ2466830.1"/>
    <property type="molecule type" value="Genomic_DNA"/>
</dbReference>
<keyword evidence="3" id="KW-1185">Reference proteome</keyword>
<evidence type="ECO:0000256" key="1">
    <source>
        <dbReference type="SAM" id="Phobius"/>
    </source>
</evidence>
<name>A0ABV1F0D6_9BACI</name>
<evidence type="ECO:0000313" key="2">
    <source>
        <dbReference type="EMBL" id="MEQ2466830.1"/>
    </source>
</evidence>
<feature type="transmembrane region" description="Helical" evidence="1">
    <location>
        <begin position="145"/>
        <end position="168"/>
    </location>
</feature>
<dbReference type="Proteomes" id="UP001465426">
    <property type="component" value="Unassembled WGS sequence"/>
</dbReference>
<keyword evidence="1" id="KW-1133">Transmembrane helix</keyword>
<accession>A0ABV1F0D6</accession>
<feature type="transmembrane region" description="Helical" evidence="1">
    <location>
        <begin position="85"/>
        <end position="106"/>
    </location>
</feature>
<keyword evidence="1" id="KW-0472">Membrane</keyword>
<dbReference type="RefSeq" id="WP_235251860.1">
    <property type="nucleotide sequence ID" value="NZ_JBBMFN010000035.1"/>
</dbReference>
<reference evidence="2 3" key="1">
    <citation type="submission" date="2024-03" db="EMBL/GenBank/DDBJ databases">
        <title>Human intestinal bacterial collection.</title>
        <authorList>
            <person name="Pauvert C."/>
            <person name="Hitch T.C.A."/>
            <person name="Clavel T."/>
        </authorList>
    </citation>
    <scope>NUCLEOTIDE SEQUENCE [LARGE SCALE GENOMIC DNA]</scope>
    <source>
        <strain evidence="2 3">CLA-SR-H024</strain>
    </source>
</reference>
<organism evidence="2 3">
    <name type="scientific">Niallia hominis</name>
    <dbReference type="NCBI Taxonomy" id="3133173"/>
    <lineage>
        <taxon>Bacteria</taxon>
        <taxon>Bacillati</taxon>
        <taxon>Bacillota</taxon>
        <taxon>Bacilli</taxon>
        <taxon>Bacillales</taxon>
        <taxon>Bacillaceae</taxon>
        <taxon>Niallia</taxon>
    </lineage>
</organism>